<accession>A0ABQ0P9E2</accession>
<dbReference type="SUPFAM" id="SSF46785">
    <property type="entry name" value="Winged helix' DNA-binding domain"/>
    <property type="match status" value="1"/>
</dbReference>
<dbReference type="Gene3D" id="1.10.10.10">
    <property type="entry name" value="Winged helix-like DNA-binding domain superfamily/Winged helix DNA-binding domain"/>
    <property type="match status" value="1"/>
</dbReference>
<dbReference type="CDD" id="cd07153">
    <property type="entry name" value="Fur_like"/>
    <property type="match status" value="1"/>
</dbReference>
<dbReference type="InterPro" id="IPR036388">
    <property type="entry name" value="WH-like_DNA-bd_sf"/>
</dbReference>
<comment type="caution">
    <text evidence="7">The sequence shown here is derived from an EMBL/GenBank/DDBJ whole genome shotgun (WGS) entry which is preliminary data.</text>
</comment>
<organism evidence="7 8">
    <name type="scientific">Gluconacetobacter sacchari DSM 12717</name>
    <dbReference type="NCBI Taxonomy" id="1307940"/>
    <lineage>
        <taxon>Bacteria</taxon>
        <taxon>Pseudomonadati</taxon>
        <taxon>Pseudomonadota</taxon>
        <taxon>Alphaproteobacteria</taxon>
        <taxon>Acetobacterales</taxon>
        <taxon>Acetobacteraceae</taxon>
        <taxon>Gluconacetobacter</taxon>
    </lineage>
</organism>
<evidence type="ECO:0000313" key="7">
    <source>
        <dbReference type="EMBL" id="GBQ27667.1"/>
    </source>
</evidence>
<keyword evidence="3" id="KW-0862">Zinc</keyword>
<dbReference type="InterPro" id="IPR002481">
    <property type="entry name" value="FUR"/>
</dbReference>
<dbReference type="PANTHER" id="PTHR33202:SF7">
    <property type="entry name" value="FERRIC UPTAKE REGULATION PROTEIN"/>
    <property type="match status" value="1"/>
</dbReference>
<keyword evidence="8" id="KW-1185">Reference proteome</keyword>
<protein>
    <submittedName>
        <fullName evidence="7">Fur family transcriptional regulator</fullName>
    </submittedName>
</protein>
<evidence type="ECO:0000256" key="6">
    <source>
        <dbReference type="ARBA" id="ARBA00023163"/>
    </source>
</evidence>
<evidence type="ECO:0000256" key="5">
    <source>
        <dbReference type="ARBA" id="ARBA00023125"/>
    </source>
</evidence>
<keyword evidence="4" id="KW-0805">Transcription regulation</keyword>
<comment type="similarity">
    <text evidence="1">Belongs to the Fur family.</text>
</comment>
<keyword evidence="2" id="KW-0678">Repressor</keyword>
<dbReference type="Pfam" id="PF01475">
    <property type="entry name" value="FUR"/>
    <property type="match status" value="1"/>
</dbReference>
<sequence length="192" mass="21437">MALLRALKRAMEAEPGPRLTWRGLSGPGPSAPIRWTGFAGSGYAADTMKTDDRLDSPIAALCREKGMKLTGQRRTIAHVLSESDDHPDVEELYRRATAVDPHISIATVYRTVRLFEEKGILRRRDFGGGRARYETTDHGDHFHLIDVDTGSVMEFDDEELKALLAAIGARIGYDVATTRLELYGRRLKKKGR</sequence>
<dbReference type="PANTHER" id="PTHR33202">
    <property type="entry name" value="ZINC UPTAKE REGULATION PROTEIN"/>
    <property type="match status" value="1"/>
</dbReference>
<dbReference type="Gene3D" id="3.30.1490.190">
    <property type="match status" value="1"/>
</dbReference>
<proteinExistence type="inferred from homology"/>
<evidence type="ECO:0000313" key="8">
    <source>
        <dbReference type="Proteomes" id="UP001060895"/>
    </source>
</evidence>
<evidence type="ECO:0000256" key="1">
    <source>
        <dbReference type="ARBA" id="ARBA00007957"/>
    </source>
</evidence>
<dbReference type="Proteomes" id="UP001060895">
    <property type="component" value="Unassembled WGS sequence"/>
</dbReference>
<name>A0ABQ0P9E2_9PROT</name>
<dbReference type="InterPro" id="IPR036390">
    <property type="entry name" value="WH_DNA-bd_sf"/>
</dbReference>
<keyword evidence="5" id="KW-0238">DNA-binding</keyword>
<evidence type="ECO:0000256" key="2">
    <source>
        <dbReference type="ARBA" id="ARBA00022491"/>
    </source>
</evidence>
<dbReference type="InterPro" id="IPR043135">
    <property type="entry name" value="Fur_C"/>
</dbReference>
<keyword evidence="6" id="KW-0804">Transcription</keyword>
<gene>
    <name evidence="7" type="ORF">AA12717_2743</name>
</gene>
<dbReference type="EMBL" id="BAQP01000217">
    <property type="protein sequence ID" value="GBQ27667.1"/>
    <property type="molecule type" value="Genomic_DNA"/>
</dbReference>
<evidence type="ECO:0000256" key="3">
    <source>
        <dbReference type="ARBA" id="ARBA00022833"/>
    </source>
</evidence>
<evidence type="ECO:0000256" key="4">
    <source>
        <dbReference type="ARBA" id="ARBA00023015"/>
    </source>
</evidence>
<reference evidence="7" key="1">
    <citation type="submission" date="2013-04" db="EMBL/GenBank/DDBJ databases">
        <title>The genome sequencing project of 58 acetic acid bacteria.</title>
        <authorList>
            <person name="Okamoto-Kainuma A."/>
            <person name="Ishikawa M."/>
            <person name="Umino S."/>
            <person name="Koizumi Y."/>
            <person name="Shiwa Y."/>
            <person name="Yoshikawa H."/>
            <person name="Matsutani M."/>
            <person name="Matsushita K."/>
        </authorList>
    </citation>
    <scope>NUCLEOTIDE SEQUENCE</scope>
    <source>
        <strain evidence="7">DSM 12717</strain>
    </source>
</reference>